<dbReference type="PANTHER" id="PTHR42756">
    <property type="entry name" value="TRANSCRIPTIONAL REGULATOR, MARR"/>
    <property type="match status" value="1"/>
</dbReference>
<comment type="caution">
    <text evidence="6">The sequence shown here is derived from an EMBL/GenBank/DDBJ whole genome shotgun (WGS) entry which is preliminary data.</text>
</comment>
<evidence type="ECO:0000313" key="7">
    <source>
        <dbReference type="Proteomes" id="UP000051672"/>
    </source>
</evidence>
<sequence>MTVTNEDLFSKLRQFQWLLNRRQFQTTAEDGPLADPTRGQGRVIATLKLQEEISTKSLAFLLRISVPSANELLNKLEKGGYITRTPSTTDGRIMISRLTTKGKQVEQNRLDPSAIFDIFSPEEHVDFAHYLDRLTEALEADFKQSGLSPEQFDWRTRPARPMSAEELDRFIDSHPNGPFDPRTK</sequence>
<proteinExistence type="predicted"/>
<evidence type="ECO:0000256" key="4">
    <source>
        <dbReference type="SAM" id="MobiDB-lite"/>
    </source>
</evidence>
<evidence type="ECO:0000313" key="6">
    <source>
        <dbReference type="EMBL" id="KRM72039.1"/>
    </source>
</evidence>
<dbReference type="SMART" id="SM00347">
    <property type="entry name" value="HTH_MARR"/>
    <property type="match status" value="1"/>
</dbReference>
<dbReference type="RefSeq" id="WP_057894313.1">
    <property type="nucleotide sequence ID" value="NZ_AYZQ01000002.1"/>
</dbReference>
<feature type="domain" description="HTH marR-type" evidence="5">
    <location>
        <begin position="5"/>
        <end position="136"/>
    </location>
</feature>
<evidence type="ECO:0000256" key="1">
    <source>
        <dbReference type="ARBA" id="ARBA00023015"/>
    </source>
</evidence>
<keyword evidence="7" id="KW-1185">Reference proteome</keyword>
<dbReference type="SUPFAM" id="SSF46785">
    <property type="entry name" value="Winged helix' DNA-binding domain"/>
    <property type="match status" value="1"/>
</dbReference>
<protein>
    <recommendedName>
        <fullName evidence="5">HTH marR-type domain-containing protein</fullName>
    </recommendedName>
</protein>
<dbReference type="PANTHER" id="PTHR42756:SF1">
    <property type="entry name" value="TRANSCRIPTIONAL REPRESSOR OF EMRAB OPERON"/>
    <property type="match status" value="1"/>
</dbReference>
<reference evidence="6 7" key="1">
    <citation type="journal article" date="2015" name="Genome Announc.">
        <title>Expanding the biotechnology potential of lactobacilli through comparative genomics of 213 strains and associated genera.</title>
        <authorList>
            <person name="Sun Z."/>
            <person name="Harris H.M."/>
            <person name="McCann A."/>
            <person name="Guo C."/>
            <person name="Argimon S."/>
            <person name="Zhang W."/>
            <person name="Yang X."/>
            <person name="Jeffery I.B."/>
            <person name="Cooney J.C."/>
            <person name="Kagawa T.F."/>
            <person name="Liu W."/>
            <person name="Song Y."/>
            <person name="Salvetti E."/>
            <person name="Wrobel A."/>
            <person name="Rasinkangas P."/>
            <person name="Parkhill J."/>
            <person name="Rea M.C."/>
            <person name="O'Sullivan O."/>
            <person name="Ritari J."/>
            <person name="Douillard F.P."/>
            <person name="Paul Ross R."/>
            <person name="Yang R."/>
            <person name="Briner A.E."/>
            <person name="Felis G.E."/>
            <person name="de Vos W.M."/>
            <person name="Barrangou R."/>
            <person name="Klaenhammer T.R."/>
            <person name="Caufield P.W."/>
            <person name="Cui Y."/>
            <person name="Zhang H."/>
            <person name="O'Toole P.W."/>
        </authorList>
    </citation>
    <scope>NUCLEOTIDE SEQUENCE [LARGE SCALE GENOMIC DNA]</scope>
    <source>
        <strain evidence="6 7">DSM 23927</strain>
    </source>
</reference>
<dbReference type="InterPro" id="IPR036390">
    <property type="entry name" value="WH_DNA-bd_sf"/>
</dbReference>
<dbReference type="STRING" id="1423727.FC34_GL001022"/>
<dbReference type="PATRIC" id="fig|1423727.3.peg.1030"/>
<accession>A0A0R2AY96</accession>
<dbReference type="Proteomes" id="UP000051672">
    <property type="component" value="Unassembled WGS sequence"/>
</dbReference>
<dbReference type="EMBL" id="AYZQ01000002">
    <property type="protein sequence ID" value="KRM72039.1"/>
    <property type="molecule type" value="Genomic_DNA"/>
</dbReference>
<name>A0A0R2AY96_9LACO</name>
<keyword evidence="2" id="KW-0238">DNA-binding</keyword>
<dbReference type="PROSITE" id="PS50995">
    <property type="entry name" value="HTH_MARR_2"/>
    <property type="match status" value="1"/>
</dbReference>
<organism evidence="6 7">
    <name type="scientific">Lacticaseibacillus brantae DSM 23927</name>
    <dbReference type="NCBI Taxonomy" id="1423727"/>
    <lineage>
        <taxon>Bacteria</taxon>
        <taxon>Bacillati</taxon>
        <taxon>Bacillota</taxon>
        <taxon>Bacilli</taxon>
        <taxon>Lactobacillales</taxon>
        <taxon>Lactobacillaceae</taxon>
        <taxon>Lacticaseibacillus</taxon>
    </lineage>
</organism>
<evidence type="ECO:0000259" key="5">
    <source>
        <dbReference type="PROSITE" id="PS50995"/>
    </source>
</evidence>
<dbReference type="AlphaFoldDB" id="A0A0R2AY96"/>
<keyword evidence="1" id="KW-0805">Transcription regulation</keyword>
<evidence type="ECO:0000256" key="2">
    <source>
        <dbReference type="ARBA" id="ARBA00023125"/>
    </source>
</evidence>
<dbReference type="GO" id="GO:0003677">
    <property type="term" value="F:DNA binding"/>
    <property type="evidence" value="ECO:0007669"/>
    <property type="project" value="UniProtKB-KW"/>
</dbReference>
<dbReference type="InterPro" id="IPR000835">
    <property type="entry name" value="HTH_MarR-typ"/>
</dbReference>
<dbReference type="OrthoDB" id="2295641at2"/>
<keyword evidence="3" id="KW-0804">Transcription</keyword>
<dbReference type="Gene3D" id="1.10.10.10">
    <property type="entry name" value="Winged helix-like DNA-binding domain superfamily/Winged helix DNA-binding domain"/>
    <property type="match status" value="1"/>
</dbReference>
<feature type="region of interest" description="Disordered" evidence="4">
    <location>
        <begin position="149"/>
        <end position="184"/>
    </location>
</feature>
<dbReference type="GO" id="GO:0003700">
    <property type="term" value="F:DNA-binding transcription factor activity"/>
    <property type="evidence" value="ECO:0007669"/>
    <property type="project" value="InterPro"/>
</dbReference>
<evidence type="ECO:0000256" key="3">
    <source>
        <dbReference type="ARBA" id="ARBA00023163"/>
    </source>
</evidence>
<dbReference type="PROSITE" id="PS01117">
    <property type="entry name" value="HTH_MARR_1"/>
    <property type="match status" value="1"/>
</dbReference>
<dbReference type="Pfam" id="PF01047">
    <property type="entry name" value="MarR"/>
    <property type="match status" value="1"/>
</dbReference>
<dbReference type="InterPro" id="IPR023187">
    <property type="entry name" value="Tscrpt_reg_MarR-type_CS"/>
</dbReference>
<dbReference type="InterPro" id="IPR036388">
    <property type="entry name" value="WH-like_DNA-bd_sf"/>
</dbReference>
<gene>
    <name evidence="6" type="ORF">FC34_GL001022</name>
</gene>